<dbReference type="RefSeq" id="WP_193674615.1">
    <property type="nucleotide sequence ID" value="NZ_JADDIV010000001.1"/>
</dbReference>
<sequence length="121" mass="13280">MSTRNGPHARANAMEKSAAPSRGPATAGTSARYSRAEYAKVLALQEEVARADADYQRLRNAYLDVAQNEPSNEVGLAMIGADMDRAHARLQALIGLPRLPFTHEPSSVARRELQRQAEEKH</sequence>
<protein>
    <submittedName>
        <fullName evidence="2">Uncharacterized protein</fullName>
    </submittedName>
</protein>
<evidence type="ECO:0000313" key="2">
    <source>
        <dbReference type="EMBL" id="MBE7365966.1"/>
    </source>
</evidence>
<keyword evidence="3" id="KW-1185">Reference proteome</keyword>
<name>A0ABR9RXJ1_9BURK</name>
<gene>
    <name evidence="2" type="ORF">IM787_00150</name>
</gene>
<comment type="caution">
    <text evidence="2">The sequence shown here is derived from an EMBL/GenBank/DDBJ whole genome shotgun (WGS) entry which is preliminary data.</text>
</comment>
<feature type="region of interest" description="Disordered" evidence="1">
    <location>
        <begin position="1"/>
        <end position="31"/>
    </location>
</feature>
<evidence type="ECO:0000256" key="1">
    <source>
        <dbReference type="SAM" id="MobiDB-lite"/>
    </source>
</evidence>
<evidence type="ECO:0000313" key="3">
    <source>
        <dbReference type="Proteomes" id="UP000806285"/>
    </source>
</evidence>
<organism evidence="2 3">
    <name type="scientific">Ramlibacter pallidus</name>
    <dbReference type="NCBI Taxonomy" id="2780087"/>
    <lineage>
        <taxon>Bacteria</taxon>
        <taxon>Pseudomonadati</taxon>
        <taxon>Pseudomonadota</taxon>
        <taxon>Betaproteobacteria</taxon>
        <taxon>Burkholderiales</taxon>
        <taxon>Comamonadaceae</taxon>
        <taxon>Ramlibacter</taxon>
    </lineage>
</organism>
<dbReference type="Proteomes" id="UP000806285">
    <property type="component" value="Unassembled WGS sequence"/>
</dbReference>
<dbReference type="EMBL" id="JADDIV010000001">
    <property type="protein sequence ID" value="MBE7365966.1"/>
    <property type="molecule type" value="Genomic_DNA"/>
</dbReference>
<accession>A0ABR9RXJ1</accession>
<proteinExistence type="predicted"/>
<reference evidence="2 3" key="1">
    <citation type="submission" date="2020-10" db="EMBL/GenBank/DDBJ databases">
        <title>Ramlibacter sp. HM2 16S ribosomal RNA gene Genome sequencing and assembly.</title>
        <authorList>
            <person name="Kang M."/>
        </authorList>
    </citation>
    <scope>NUCLEOTIDE SEQUENCE [LARGE SCALE GENOMIC DNA]</scope>
    <source>
        <strain evidence="2 3">HM2</strain>
    </source>
</reference>